<evidence type="ECO:0000313" key="1">
    <source>
        <dbReference type="EMBL" id="TWU28046.1"/>
    </source>
</evidence>
<dbReference type="InterPro" id="IPR013424">
    <property type="entry name" value="Ice-binding_C"/>
</dbReference>
<keyword evidence="2" id="KW-1185">Reference proteome</keyword>
<sequence>MPKLPPTLRIPLQINVDETNARVIVTAICLSLSFIAQTFAAQYSLGVSVERKHSFNAEAVYNFDFFISRQDSGENKFLELVSPQGFRYQESIPPFDNIIIQQSGISLNELSNVLPGNWIFEETINGIKKSYQITLPQLPDEFLNILTPVITSPSNGATVGKVFDLTWTNPQPNGIALSYFTDPQLGSFPRGTFIGHGPGDYTVDLTRIDAPSKIEFTQFSIINQLDPIWIRPTPLTFNSDANFLFQNLLFKVFSPSIDFTVVPEPNSILLMVLGGIAALACRGSVL</sequence>
<dbReference type="RefSeq" id="WP_146449106.1">
    <property type="nucleotide sequence ID" value="NZ_SJPS01000002.1"/>
</dbReference>
<name>A0A5C6CYH8_9BACT</name>
<evidence type="ECO:0008006" key="3">
    <source>
        <dbReference type="Google" id="ProtNLM"/>
    </source>
</evidence>
<comment type="caution">
    <text evidence="1">The sequence shown here is derived from an EMBL/GenBank/DDBJ whole genome shotgun (WGS) entry which is preliminary data.</text>
</comment>
<protein>
    <recommendedName>
        <fullName evidence="3">PEP-CTERM protein-sorting domain-containing protein</fullName>
    </recommendedName>
</protein>
<proteinExistence type="predicted"/>
<evidence type="ECO:0000313" key="2">
    <source>
        <dbReference type="Proteomes" id="UP000318437"/>
    </source>
</evidence>
<accession>A0A5C6CYH8</accession>
<reference evidence="1 2" key="1">
    <citation type="submission" date="2019-02" db="EMBL/GenBank/DDBJ databases">
        <title>Deep-cultivation of Planctomycetes and their phenomic and genomic characterization uncovers novel biology.</title>
        <authorList>
            <person name="Wiegand S."/>
            <person name="Jogler M."/>
            <person name="Boedeker C."/>
            <person name="Pinto D."/>
            <person name="Vollmers J."/>
            <person name="Rivas-Marin E."/>
            <person name="Kohn T."/>
            <person name="Peeters S.H."/>
            <person name="Heuer A."/>
            <person name="Rast P."/>
            <person name="Oberbeckmann S."/>
            <person name="Bunk B."/>
            <person name="Jeske O."/>
            <person name="Meyerdierks A."/>
            <person name="Storesund J.E."/>
            <person name="Kallscheuer N."/>
            <person name="Luecker S."/>
            <person name="Lage O.M."/>
            <person name="Pohl T."/>
            <person name="Merkel B.J."/>
            <person name="Hornburger P."/>
            <person name="Mueller R.-W."/>
            <person name="Bruemmer F."/>
            <person name="Labrenz M."/>
            <person name="Spormann A.M."/>
            <person name="Op Den Camp H."/>
            <person name="Overmann J."/>
            <person name="Amann R."/>
            <person name="Jetten M.S.M."/>
            <person name="Mascher T."/>
            <person name="Medema M.H."/>
            <person name="Devos D.P."/>
            <person name="Kaster A.-K."/>
            <person name="Ovreas L."/>
            <person name="Rohde M."/>
            <person name="Galperin M.Y."/>
            <person name="Jogler C."/>
        </authorList>
    </citation>
    <scope>NUCLEOTIDE SEQUENCE [LARGE SCALE GENOMIC DNA]</scope>
    <source>
        <strain evidence="1 2">Pla144</strain>
    </source>
</reference>
<dbReference type="EMBL" id="SJPS01000002">
    <property type="protein sequence ID" value="TWU28046.1"/>
    <property type="molecule type" value="Genomic_DNA"/>
</dbReference>
<dbReference type="NCBIfam" id="TIGR02595">
    <property type="entry name" value="PEP_CTERM"/>
    <property type="match status" value="1"/>
</dbReference>
<organism evidence="1 2">
    <name type="scientific">Bythopirellula polymerisocia</name>
    <dbReference type="NCBI Taxonomy" id="2528003"/>
    <lineage>
        <taxon>Bacteria</taxon>
        <taxon>Pseudomonadati</taxon>
        <taxon>Planctomycetota</taxon>
        <taxon>Planctomycetia</taxon>
        <taxon>Pirellulales</taxon>
        <taxon>Lacipirellulaceae</taxon>
        <taxon>Bythopirellula</taxon>
    </lineage>
</organism>
<gene>
    <name evidence="1" type="ORF">Pla144_13330</name>
</gene>
<dbReference type="Proteomes" id="UP000318437">
    <property type="component" value="Unassembled WGS sequence"/>
</dbReference>
<dbReference type="AlphaFoldDB" id="A0A5C6CYH8"/>